<reference evidence="2" key="1">
    <citation type="submission" date="2023-02" db="EMBL/GenBank/DDBJ databases">
        <title>Genome of toxic invasive species Heracleum sosnowskyi carries increased number of genes despite the absence of recent whole-genome duplications.</title>
        <authorList>
            <person name="Schelkunov M."/>
            <person name="Shtratnikova V."/>
            <person name="Makarenko M."/>
            <person name="Klepikova A."/>
            <person name="Omelchenko D."/>
            <person name="Novikova G."/>
            <person name="Obukhova E."/>
            <person name="Bogdanov V."/>
            <person name="Penin A."/>
            <person name="Logacheva M."/>
        </authorList>
    </citation>
    <scope>NUCLEOTIDE SEQUENCE</scope>
    <source>
        <strain evidence="2">Hsosn_3</strain>
        <tissue evidence="2">Leaf</tissue>
    </source>
</reference>
<dbReference type="Proteomes" id="UP001237642">
    <property type="component" value="Unassembled WGS sequence"/>
</dbReference>
<dbReference type="EMBL" id="JAUIZM010000008">
    <property type="protein sequence ID" value="KAK1368486.1"/>
    <property type="molecule type" value="Genomic_DNA"/>
</dbReference>
<protein>
    <submittedName>
        <fullName evidence="2">Uncharacterized protein</fullName>
    </submittedName>
</protein>
<sequence>MVRGTRSRKSFLEANQTPAKNSTSIVDVSDTQIPESGDEVSNTPESKKIKMHGRIRITTFQDFGWESFWVDMPKVYYPDLIKEYYAILRTDKFGNVYSVVTGFTEVDQLKVLLGNVRLKDDNPHATIVVVHLAHLLFKLARSHICPRSGNKSNFTRHGVIVVSMLMTEVGEPSSAVPASNTSVVKLLHSLQDDNGLMMSKLIEMASDITDLKNGYQDITAELMTLKAMVKDFKNMFGHFIGSKSFTAQSTKHELEDLVDALVYYGGEFIGDENQGGENQ</sequence>
<evidence type="ECO:0000313" key="2">
    <source>
        <dbReference type="EMBL" id="KAK1368486.1"/>
    </source>
</evidence>
<gene>
    <name evidence="2" type="ORF">POM88_034578</name>
</gene>
<evidence type="ECO:0000313" key="3">
    <source>
        <dbReference type="Proteomes" id="UP001237642"/>
    </source>
</evidence>
<reference evidence="2" key="2">
    <citation type="submission" date="2023-05" db="EMBL/GenBank/DDBJ databases">
        <authorList>
            <person name="Schelkunov M.I."/>
        </authorList>
    </citation>
    <scope>NUCLEOTIDE SEQUENCE</scope>
    <source>
        <strain evidence="2">Hsosn_3</strain>
        <tissue evidence="2">Leaf</tissue>
    </source>
</reference>
<organism evidence="2 3">
    <name type="scientific">Heracleum sosnowskyi</name>
    <dbReference type="NCBI Taxonomy" id="360622"/>
    <lineage>
        <taxon>Eukaryota</taxon>
        <taxon>Viridiplantae</taxon>
        <taxon>Streptophyta</taxon>
        <taxon>Embryophyta</taxon>
        <taxon>Tracheophyta</taxon>
        <taxon>Spermatophyta</taxon>
        <taxon>Magnoliopsida</taxon>
        <taxon>eudicotyledons</taxon>
        <taxon>Gunneridae</taxon>
        <taxon>Pentapetalae</taxon>
        <taxon>asterids</taxon>
        <taxon>campanulids</taxon>
        <taxon>Apiales</taxon>
        <taxon>Apiaceae</taxon>
        <taxon>Apioideae</taxon>
        <taxon>apioid superclade</taxon>
        <taxon>Tordylieae</taxon>
        <taxon>Tordyliinae</taxon>
        <taxon>Heracleum</taxon>
    </lineage>
</organism>
<feature type="region of interest" description="Disordered" evidence="1">
    <location>
        <begin position="1"/>
        <end position="45"/>
    </location>
</feature>
<name>A0AAD8HKT9_9APIA</name>
<dbReference type="AlphaFoldDB" id="A0AAD8HKT9"/>
<accession>A0AAD8HKT9</accession>
<proteinExistence type="predicted"/>
<keyword evidence="3" id="KW-1185">Reference proteome</keyword>
<comment type="caution">
    <text evidence="2">The sequence shown here is derived from an EMBL/GenBank/DDBJ whole genome shotgun (WGS) entry which is preliminary data.</text>
</comment>
<evidence type="ECO:0000256" key="1">
    <source>
        <dbReference type="SAM" id="MobiDB-lite"/>
    </source>
</evidence>
<feature type="compositionally biased region" description="Polar residues" evidence="1">
    <location>
        <begin position="13"/>
        <end position="44"/>
    </location>
</feature>